<feature type="active site" description="Charge relay system" evidence="5">
    <location>
        <position position="72"/>
    </location>
</feature>
<dbReference type="Pfam" id="PF00082">
    <property type="entry name" value="Peptidase_S8"/>
    <property type="match status" value="1"/>
</dbReference>
<dbReference type="InterPro" id="IPR023827">
    <property type="entry name" value="Peptidase_S8_Asp-AS"/>
</dbReference>
<evidence type="ECO:0000256" key="2">
    <source>
        <dbReference type="ARBA" id="ARBA00022670"/>
    </source>
</evidence>
<dbReference type="InterPro" id="IPR036852">
    <property type="entry name" value="Peptidase_S8/S53_dom_sf"/>
</dbReference>
<gene>
    <name evidence="8" type="ORF">US45_C0022G0002</name>
</gene>
<dbReference type="GO" id="GO:0006508">
    <property type="term" value="P:proteolysis"/>
    <property type="evidence" value="ECO:0007669"/>
    <property type="project" value="UniProtKB-KW"/>
</dbReference>
<dbReference type="NCBIfam" id="NF033679">
    <property type="entry name" value="DNRLRE_dom"/>
    <property type="match status" value="1"/>
</dbReference>
<protein>
    <submittedName>
        <fullName evidence="8">Peptidase S8 and S53, subtilisin, kexin, sedolisin</fullName>
    </submittedName>
</protein>
<proteinExistence type="inferred from homology"/>
<name>A0A0G0GMN4_9BACT</name>
<dbReference type="SUPFAM" id="SSF52743">
    <property type="entry name" value="Subtilisin-like"/>
    <property type="match status" value="1"/>
</dbReference>
<dbReference type="PANTHER" id="PTHR43806">
    <property type="entry name" value="PEPTIDASE S8"/>
    <property type="match status" value="1"/>
</dbReference>
<dbReference type="PROSITE" id="PS00136">
    <property type="entry name" value="SUBTILASE_ASP"/>
    <property type="match status" value="1"/>
</dbReference>
<feature type="domain" description="Peptidase S8/S53" evidence="7">
    <location>
        <begin position="66"/>
        <end position="321"/>
    </location>
</feature>
<evidence type="ECO:0000313" key="9">
    <source>
        <dbReference type="Proteomes" id="UP000034701"/>
    </source>
</evidence>
<dbReference type="AlphaFoldDB" id="A0A0G0GMN4"/>
<dbReference type="Gene3D" id="3.40.50.200">
    <property type="entry name" value="Peptidase S8/S53 domain"/>
    <property type="match status" value="1"/>
</dbReference>
<sequence>MRYLLFVLILFFMIWVSYVSAASFTIDFLNLQEAFPSLNLAAAYFKVSLKEAWGTINDLNPSLSRITIGVIDTGLDVKHPEFSQFPKVNLGNTPLDARIDSGELMNEKLKSHGTNIAGIIGANNISATSSGNYVPPHMNGILGGVRGLDYTLEVRKHAKPFALFSAAKKIFETSSSGAQIINLSFNVTFNPIGAVIFDWSFIVHPNTLFIVAAGNNNQSVGIFTPANLGAVPNVITVGATTLNDQREPDSNFGDIVSISAPGEEVFSPTFFTEPLLDAGDYEFFSGTSASAPLVTGVAGLIKAIKPDLTPAQIKQILIETGDPISTDKPIGPRLNAYKAVCHLLVLNCVPPTVILQPGPGEGKDIWTTSVYSYAPGGGGPGGGLDDEELVVGGWGDLYYSLLQFNLSGMPSQASIARLELFPFTQRGIGTTRIYLYRIAEFWDWKTQGTGRDRERLWWADRPPAVQWIPGALPAPILGQWYSIDITDIYNAWQNNTCSNYGVQLRPVSNMNRWDEFYGSDYLGDPTLRPRLVVTPASGPISQTGGCLSSAGPATGGIGEFPVPTSIATSTTE</sequence>
<keyword evidence="2 5" id="KW-0645">Protease</keyword>
<dbReference type="PROSITE" id="PS51892">
    <property type="entry name" value="SUBTILASE"/>
    <property type="match status" value="1"/>
</dbReference>
<dbReference type="EMBL" id="LBTA01000022">
    <property type="protein sequence ID" value="KKQ32343.1"/>
    <property type="molecule type" value="Genomic_DNA"/>
</dbReference>
<evidence type="ECO:0000313" key="8">
    <source>
        <dbReference type="EMBL" id="KKQ32343.1"/>
    </source>
</evidence>
<keyword evidence="4 5" id="KW-0720">Serine protease</keyword>
<dbReference type="InterPro" id="IPR000209">
    <property type="entry name" value="Peptidase_S8/S53_dom"/>
</dbReference>
<evidence type="ECO:0000256" key="5">
    <source>
        <dbReference type="PROSITE-ProRule" id="PRU01240"/>
    </source>
</evidence>
<reference evidence="8 9" key="1">
    <citation type="journal article" date="2015" name="Nature">
        <title>rRNA introns, odd ribosomes, and small enigmatic genomes across a large radiation of phyla.</title>
        <authorList>
            <person name="Brown C.T."/>
            <person name="Hug L.A."/>
            <person name="Thomas B.C."/>
            <person name="Sharon I."/>
            <person name="Castelle C.J."/>
            <person name="Singh A."/>
            <person name="Wilkins M.J."/>
            <person name="Williams K.H."/>
            <person name="Banfield J.F."/>
        </authorList>
    </citation>
    <scope>NUCLEOTIDE SEQUENCE [LARGE SCALE GENOMIC DNA]</scope>
</reference>
<evidence type="ECO:0000256" key="3">
    <source>
        <dbReference type="ARBA" id="ARBA00022801"/>
    </source>
</evidence>
<dbReference type="InterPro" id="IPR050131">
    <property type="entry name" value="Peptidase_S8_subtilisin-like"/>
</dbReference>
<feature type="active site" description="Charge relay system" evidence="5">
    <location>
        <position position="112"/>
    </location>
</feature>
<dbReference type="GO" id="GO:0004252">
    <property type="term" value="F:serine-type endopeptidase activity"/>
    <property type="evidence" value="ECO:0007669"/>
    <property type="project" value="UniProtKB-UniRule"/>
</dbReference>
<dbReference type="InterPro" id="IPR015500">
    <property type="entry name" value="Peptidase_S8_subtilisin-rel"/>
</dbReference>
<dbReference type="GO" id="GO:0005615">
    <property type="term" value="C:extracellular space"/>
    <property type="evidence" value="ECO:0007669"/>
    <property type="project" value="TreeGrafter"/>
</dbReference>
<evidence type="ECO:0000256" key="4">
    <source>
        <dbReference type="ARBA" id="ARBA00022825"/>
    </source>
</evidence>
<organism evidence="8 9">
    <name type="scientific">Candidatus Nomurabacteria bacterium GW2011_GWA1_37_20</name>
    <dbReference type="NCBI Taxonomy" id="1618729"/>
    <lineage>
        <taxon>Bacteria</taxon>
        <taxon>Candidatus Nomuraibacteriota</taxon>
    </lineage>
</organism>
<comment type="caution">
    <text evidence="8">The sequence shown here is derived from an EMBL/GenBank/DDBJ whole genome shotgun (WGS) entry which is preliminary data.</text>
</comment>
<dbReference type="PROSITE" id="PS00138">
    <property type="entry name" value="SUBTILASE_SER"/>
    <property type="match status" value="1"/>
</dbReference>
<evidence type="ECO:0000256" key="1">
    <source>
        <dbReference type="ARBA" id="ARBA00011073"/>
    </source>
</evidence>
<keyword evidence="3 5" id="KW-0378">Hydrolase</keyword>
<dbReference type="PRINTS" id="PR00723">
    <property type="entry name" value="SUBTILISIN"/>
</dbReference>
<evidence type="ECO:0000259" key="7">
    <source>
        <dbReference type="Pfam" id="PF00082"/>
    </source>
</evidence>
<accession>A0A0G0GMN4</accession>
<comment type="similarity">
    <text evidence="1 5 6">Belongs to the peptidase S8 family.</text>
</comment>
<dbReference type="Proteomes" id="UP000034701">
    <property type="component" value="Unassembled WGS sequence"/>
</dbReference>
<evidence type="ECO:0000256" key="6">
    <source>
        <dbReference type="RuleBase" id="RU003355"/>
    </source>
</evidence>
<feature type="active site" description="Charge relay system" evidence="5">
    <location>
        <position position="288"/>
    </location>
</feature>
<dbReference type="PANTHER" id="PTHR43806:SF11">
    <property type="entry name" value="CEREVISIN-RELATED"/>
    <property type="match status" value="1"/>
</dbReference>
<dbReference type="InterPro" id="IPR023828">
    <property type="entry name" value="Peptidase_S8_Ser-AS"/>
</dbReference>